<keyword evidence="2" id="KW-1185">Reference proteome</keyword>
<proteinExistence type="predicted"/>
<evidence type="ECO:0000313" key="1">
    <source>
        <dbReference type="EMBL" id="KAL2811075.1"/>
    </source>
</evidence>
<sequence length="136" mass="14634">MAMIAAAAPSLVRIEKFSLFNGEKSVIIETGPPAANSTDIKQSLAEGDLDCHGSAFCERLGGSCDDAYCKVIPSNIYTTFLDGTCGLFVSSEHCEAMGQDLLDAYDELRDEGHCSHCGRKEIANNCMIKIDQVTGY</sequence>
<gene>
    <name evidence="1" type="ORF">BDW59DRAFT_177105</name>
</gene>
<dbReference type="EMBL" id="JBFXLS010000282">
    <property type="protein sequence ID" value="KAL2811075.1"/>
    <property type="molecule type" value="Genomic_DNA"/>
</dbReference>
<evidence type="ECO:0000313" key="2">
    <source>
        <dbReference type="Proteomes" id="UP001610335"/>
    </source>
</evidence>
<dbReference type="Pfam" id="PF15474">
    <property type="entry name" value="MU117"/>
    <property type="match status" value="1"/>
</dbReference>
<dbReference type="InterPro" id="IPR029167">
    <property type="entry name" value="Mug117"/>
</dbReference>
<comment type="caution">
    <text evidence="1">The sequence shown here is derived from an EMBL/GenBank/DDBJ whole genome shotgun (WGS) entry which is preliminary data.</text>
</comment>
<protein>
    <submittedName>
        <fullName evidence="1">Uncharacterized protein</fullName>
    </submittedName>
</protein>
<accession>A0ABR4H6J2</accession>
<dbReference type="Proteomes" id="UP001610335">
    <property type="component" value="Unassembled WGS sequence"/>
</dbReference>
<reference evidence="1 2" key="1">
    <citation type="submission" date="2024-07" db="EMBL/GenBank/DDBJ databases">
        <title>Section-level genome sequencing and comparative genomics of Aspergillus sections Usti and Cavernicolus.</title>
        <authorList>
            <consortium name="Lawrence Berkeley National Laboratory"/>
            <person name="Nybo J.L."/>
            <person name="Vesth T.C."/>
            <person name="Theobald S."/>
            <person name="Frisvad J.C."/>
            <person name="Larsen T.O."/>
            <person name="Kjaerboelling I."/>
            <person name="Rothschild-Mancinelli K."/>
            <person name="Lyhne E.K."/>
            <person name="Kogle M.E."/>
            <person name="Barry K."/>
            <person name="Clum A."/>
            <person name="Na H."/>
            <person name="Ledsgaard L."/>
            <person name="Lin J."/>
            <person name="Lipzen A."/>
            <person name="Kuo A."/>
            <person name="Riley R."/>
            <person name="Mondo S."/>
            <person name="LaButti K."/>
            <person name="Haridas S."/>
            <person name="Pangalinan J."/>
            <person name="Salamov A.A."/>
            <person name="Simmons B.A."/>
            <person name="Magnuson J.K."/>
            <person name="Chen J."/>
            <person name="Drula E."/>
            <person name="Henrissat B."/>
            <person name="Wiebenga A."/>
            <person name="Lubbers R.J."/>
            <person name="Gomes A.C."/>
            <person name="Makela M.R."/>
            <person name="Stajich J."/>
            <person name="Grigoriev I.V."/>
            <person name="Mortensen U.H."/>
            <person name="De vries R.P."/>
            <person name="Baker S.E."/>
            <person name="Andersen M.R."/>
        </authorList>
    </citation>
    <scope>NUCLEOTIDE SEQUENCE [LARGE SCALE GENOMIC DNA]</scope>
    <source>
        <strain evidence="1 2">CBS 600.67</strain>
    </source>
</reference>
<name>A0ABR4H6J2_9EURO</name>
<organism evidence="1 2">
    <name type="scientific">Aspergillus cavernicola</name>
    <dbReference type="NCBI Taxonomy" id="176166"/>
    <lineage>
        <taxon>Eukaryota</taxon>
        <taxon>Fungi</taxon>
        <taxon>Dikarya</taxon>
        <taxon>Ascomycota</taxon>
        <taxon>Pezizomycotina</taxon>
        <taxon>Eurotiomycetes</taxon>
        <taxon>Eurotiomycetidae</taxon>
        <taxon>Eurotiales</taxon>
        <taxon>Aspergillaceae</taxon>
        <taxon>Aspergillus</taxon>
        <taxon>Aspergillus subgen. Nidulantes</taxon>
    </lineage>
</organism>